<organism evidence="1 2">
    <name type="scientific">Aliivibrio fischeri SR5</name>
    <dbReference type="NCBI Taxonomy" id="1088719"/>
    <lineage>
        <taxon>Bacteria</taxon>
        <taxon>Pseudomonadati</taxon>
        <taxon>Pseudomonadota</taxon>
        <taxon>Gammaproteobacteria</taxon>
        <taxon>Vibrionales</taxon>
        <taxon>Vibrionaceae</taxon>
        <taxon>Aliivibrio</taxon>
    </lineage>
</organism>
<sequence>MRESINAISSNHSSLSVGNDAQAELHYQMHQALLTAQADAV</sequence>
<evidence type="ECO:0000313" key="2">
    <source>
        <dbReference type="Proteomes" id="UP000004521"/>
    </source>
</evidence>
<accession>A0AAV3ETT4</accession>
<reference evidence="1 2" key="1">
    <citation type="journal article" date="2012" name="J. Bacteriol.">
        <title>Draft Genome Sequence of Vibrio fischeri SR5, a Strain Isolated from the Light Organ of the Mediterranean Squid Sepiola robusta.</title>
        <authorList>
            <person name="Gyllborg M.C."/>
            <person name="Sahl J.W."/>
            <person name="Cronin D.C.III."/>
            <person name="Rasko D.A."/>
            <person name="Mandel M.J."/>
        </authorList>
    </citation>
    <scope>NUCLEOTIDE SEQUENCE [LARGE SCALE GENOMIC DNA]</scope>
    <source>
        <strain evidence="1 2">SR5</strain>
    </source>
</reference>
<proteinExistence type="predicted"/>
<comment type="caution">
    <text evidence="1">The sequence shown here is derived from an EMBL/GenBank/DDBJ whole genome shotgun (WGS) entry which is preliminary data.</text>
</comment>
<dbReference type="EMBL" id="AHIH01000005">
    <property type="protein sequence ID" value="EHN70391.1"/>
    <property type="molecule type" value="Genomic_DNA"/>
</dbReference>
<gene>
    <name evidence="1" type="ORF">VFSR5_2049</name>
</gene>
<protein>
    <submittedName>
        <fullName evidence="1">Uncharacterized protein</fullName>
    </submittedName>
</protein>
<evidence type="ECO:0000313" key="1">
    <source>
        <dbReference type="EMBL" id="EHN70391.1"/>
    </source>
</evidence>
<name>A0AAV3ETT4_ALIFS</name>
<dbReference type="Proteomes" id="UP000004521">
    <property type="component" value="Chromosome I"/>
</dbReference>
<dbReference type="AlphaFoldDB" id="A0AAV3ETT4"/>